<keyword evidence="2" id="KW-1185">Reference proteome</keyword>
<comment type="caution">
    <text evidence="1">The sequence shown here is derived from an EMBL/GenBank/DDBJ whole genome shotgun (WGS) entry which is preliminary data.</text>
</comment>
<reference evidence="1 2" key="2">
    <citation type="journal article" date="2022" name="Mol. Ecol. Resour.">
        <title>The genomes of chicory, endive, great burdock and yacon provide insights into Asteraceae paleo-polyploidization history and plant inulin production.</title>
        <authorList>
            <person name="Fan W."/>
            <person name="Wang S."/>
            <person name="Wang H."/>
            <person name="Wang A."/>
            <person name="Jiang F."/>
            <person name="Liu H."/>
            <person name="Zhao H."/>
            <person name="Xu D."/>
            <person name="Zhang Y."/>
        </authorList>
    </citation>
    <scope>NUCLEOTIDE SEQUENCE [LARGE SCALE GENOMIC DNA]</scope>
    <source>
        <strain evidence="2">cv. Yunnan</strain>
        <tissue evidence="1">Leaves</tissue>
    </source>
</reference>
<organism evidence="1 2">
    <name type="scientific">Smallanthus sonchifolius</name>
    <dbReference type="NCBI Taxonomy" id="185202"/>
    <lineage>
        <taxon>Eukaryota</taxon>
        <taxon>Viridiplantae</taxon>
        <taxon>Streptophyta</taxon>
        <taxon>Embryophyta</taxon>
        <taxon>Tracheophyta</taxon>
        <taxon>Spermatophyta</taxon>
        <taxon>Magnoliopsida</taxon>
        <taxon>eudicotyledons</taxon>
        <taxon>Gunneridae</taxon>
        <taxon>Pentapetalae</taxon>
        <taxon>asterids</taxon>
        <taxon>campanulids</taxon>
        <taxon>Asterales</taxon>
        <taxon>Asteraceae</taxon>
        <taxon>Asteroideae</taxon>
        <taxon>Heliantheae alliance</taxon>
        <taxon>Millerieae</taxon>
        <taxon>Smallanthus</taxon>
    </lineage>
</organism>
<evidence type="ECO:0000313" key="2">
    <source>
        <dbReference type="Proteomes" id="UP001056120"/>
    </source>
</evidence>
<evidence type="ECO:0000313" key="1">
    <source>
        <dbReference type="EMBL" id="KAI3813589.1"/>
    </source>
</evidence>
<sequence>MIPQLSGKGVRSGGFTLATRCVVSSWEGTRFDAQQGAVFRFACYNPLGKAPGLEPRSPQFPDIGIQTMKNMQLVQRIRGEHHLVNHLGQIWVPSQEEEKDLDAPDDEEDQLHDEEDRPPSPPV</sequence>
<proteinExistence type="predicted"/>
<dbReference type="EMBL" id="CM042023">
    <property type="protein sequence ID" value="KAI3813589.1"/>
    <property type="molecule type" value="Genomic_DNA"/>
</dbReference>
<reference evidence="2" key="1">
    <citation type="journal article" date="2022" name="Mol. Ecol. Resour.">
        <title>The genomes of chicory, endive, great burdock and yacon provide insights into Asteraceae palaeo-polyploidization history and plant inulin production.</title>
        <authorList>
            <person name="Fan W."/>
            <person name="Wang S."/>
            <person name="Wang H."/>
            <person name="Wang A."/>
            <person name="Jiang F."/>
            <person name="Liu H."/>
            <person name="Zhao H."/>
            <person name="Xu D."/>
            <person name="Zhang Y."/>
        </authorList>
    </citation>
    <scope>NUCLEOTIDE SEQUENCE [LARGE SCALE GENOMIC DNA]</scope>
    <source>
        <strain evidence="2">cv. Yunnan</strain>
    </source>
</reference>
<protein>
    <submittedName>
        <fullName evidence="1">Uncharacterized protein</fullName>
    </submittedName>
</protein>
<dbReference type="Proteomes" id="UP001056120">
    <property type="component" value="Linkage Group LG06"/>
</dbReference>
<gene>
    <name evidence="1" type="ORF">L1987_18316</name>
</gene>
<accession>A0ACB9J086</accession>
<name>A0ACB9J086_9ASTR</name>